<accession>A0ABN1KCV9</accession>
<organism evidence="2 3">
    <name type="scientific">Psychroflexus lacisalsi</name>
    <dbReference type="NCBI Taxonomy" id="503928"/>
    <lineage>
        <taxon>Bacteria</taxon>
        <taxon>Pseudomonadati</taxon>
        <taxon>Bacteroidota</taxon>
        <taxon>Flavobacteriia</taxon>
        <taxon>Flavobacteriales</taxon>
        <taxon>Flavobacteriaceae</taxon>
        <taxon>Psychroflexus</taxon>
    </lineage>
</organism>
<keyword evidence="1" id="KW-0812">Transmembrane</keyword>
<keyword evidence="1" id="KW-0472">Membrane</keyword>
<keyword evidence="1" id="KW-1133">Transmembrane helix</keyword>
<dbReference type="Proteomes" id="UP001500185">
    <property type="component" value="Unassembled WGS sequence"/>
</dbReference>
<protein>
    <recommendedName>
        <fullName evidence="4">Cardiolipin synthase N-terminal domain-containing protein</fullName>
    </recommendedName>
</protein>
<dbReference type="RefSeq" id="WP_224454457.1">
    <property type="nucleotide sequence ID" value="NZ_BAAAGG010000022.1"/>
</dbReference>
<feature type="transmembrane region" description="Helical" evidence="1">
    <location>
        <begin position="12"/>
        <end position="30"/>
    </location>
</feature>
<comment type="caution">
    <text evidence="2">The sequence shown here is derived from an EMBL/GenBank/DDBJ whole genome shotgun (WGS) entry which is preliminary data.</text>
</comment>
<proteinExistence type="predicted"/>
<name>A0ABN1KCV9_9FLAO</name>
<reference evidence="2 3" key="1">
    <citation type="journal article" date="2019" name="Int. J. Syst. Evol. Microbiol.">
        <title>The Global Catalogue of Microorganisms (GCM) 10K type strain sequencing project: providing services to taxonomists for standard genome sequencing and annotation.</title>
        <authorList>
            <consortium name="The Broad Institute Genomics Platform"/>
            <consortium name="The Broad Institute Genome Sequencing Center for Infectious Disease"/>
            <person name="Wu L."/>
            <person name="Ma J."/>
        </authorList>
    </citation>
    <scope>NUCLEOTIDE SEQUENCE [LARGE SCALE GENOMIC DNA]</scope>
    <source>
        <strain evidence="2 3">JCM 16231</strain>
    </source>
</reference>
<feature type="transmembrane region" description="Helical" evidence="1">
    <location>
        <begin position="39"/>
        <end position="63"/>
    </location>
</feature>
<dbReference type="EMBL" id="BAAAGG010000022">
    <property type="protein sequence ID" value="GAA0762397.1"/>
    <property type="molecule type" value="Genomic_DNA"/>
</dbReference>
<sequence>MELILPEPLIHIFLISLFVIKIITSIHVLVVKKRLMERVLFISMIWIFPMLGIVGYYAFAYVFHKEEKRKPLLVDTFQD</sequence>
<gene>
    <name evidence="2" type="ORF">GCM10009433_22670</name>
</gene>
<evidence type="ECO:0000313" key="2">
    <source>
        <dbReference type="EMBL" id="GAA0762397.1"/>
    </source>
</evidence>
<keyword evidence="3" id="KW-1185">Reference proteome</keyword>
<evidence type="ECO:0000256" key="1">
    <source>
        <dbReference type="SAM" id="Phobius"/>
    </source>
</evidence>
<evidence type="ECO:0008006" key="4">
    <source>
        <dbReference type="Google" id="ProtNLM"/>
    </source>
</evidence>
<evidence type="ECO:0000313" key="3">
    <source>
        <dbReference type="Proteomes" id="UP001500185"/>
    </source>
</evidence>